<keyword evidence="5 9" id="KW-1133">Transmembrane helix</keyword>
<proteinExistence type="inferred from homology"/>
<dbReference type="GO" id="GO:0034220">
    <property type="term" value="P:monoatomic ion transmembrane transport"/>
    <property type="evidence" value="ECO:0007669"/>
    <property type="project" value="UniProtKB-KW"/>
</dbReference>
<feature type="transmembrane region" description="Helical" evidence="9">
    <location>
        <begin position="97"/>
        <end position="114"/>
    </location>
</feature>
<keyword evidence="4 9" id="KW-0812">Transmembrane</keyword>
<dbReference type="AlphaFoldDB" id="T1FF42"/>
<dbReference type="FunCoup" id="T1FF42">
    <property type="interactions" value="74"/>
</dbReference>
<evidence type="ECO:0000256" key="6">
    <source>
        <dbReference type="ARBA" id="ARBA00023065"/>
    </source>
</evidence>
<evidence type="ECO:0000313" key="12">
    <source>
        <dbReference type="Proteomes" id="UP000015101"/>
    </source>
</evidence>
<dbReference type="InParanoid" id="T1FF42"/>
<keyword evidence="7 9" id="KW-0472">Membrane</keyword>
<name>T1FF42_HELRO</name>
<keyword evidence="6 9" id="KW-0406">Ion transport</keyword>
<keyword evidence="8 9" id="KW-0407">Ion channel</keyword>
<dbReference type="OrthoDB" id="6020519at2759"/>
<evidence type="ECO:0000256" key="1">
    <source>
        <dbReference type="ARBA" id="ARBA00004651"/>
    </source>
</evidence>
<evidence type="ECO:0000256" key="2">
    <source>
        <dbReference type="ARBA" id="ARBA00022448"/>
    </source>
</evidence>
<dbReference type="OMA" id="DCHCPTV"/>
<comment type="subcellular location">
    <subcellularLocation>
        <location evidence="1 9">Cell membrane</location>
        <topology evidence="1 9">Multi-pass membrane protein</topology>
    </subcellularLocation>
</comment>
<dbReference type="GO" id="GO:0005886">
    <property type="term" value="C:plasma membrane"/>
    <property type="evidence" value="ECO:0007669"/>
    <property type="project" value="UniProtKB-SubCell"/>
</dbReference>
<evidence type="ECO:0000256" key="9">
    <source>
        <dbReference type="RuleBase" id="RU010713"/>
    </source>
</evidence>
<evidence type="ECO:0000256" key="5">
    <source>
        <dbReference type="ARBA" id="ARBA00022989"/>
    </source>
</evidence>
<organism evidence="11 12">
    <name type="scientific">Helobdella robusta</name>
    <name type="common">Californian leech</name>
    <dbReference type="NCBI Taxonomy" id="6412"/>
    <lineage>
        <taxon>Eukaryota</taxon>
        <taxon>Metazoa</taxon>
        <taxon>Spiralia</taxon>
        <taxon>Lophotrochozoa</taxon>
        <taxon>Annelida</taxon>
        <taxon>Clitellata</taxon>
        <taxon>Hirudinea</taxon>
        <taxon>Rhynchobdellida</taxon>
        <taxon>Glossiphoniidae</taxon>
        <taxon>Helobdella</taxon>
    </lineage>
</organism>
<sequence length="431" mass="49574">MEFLFSAFSRESDQKSGRADSFSDKLSSKYTVSLLSLFALLSSSTLIIDEPISCWCPTEFTSSQTDYVTKYCWTSITFSVPDSVAVRNTKERRLISFYQWVSLMLAFQAFLFYLPNPLWKIFSKKSGLALSSVTDASSTCRKCPDLEESENNLRYVASTLFNYLNTIGKTHKSRGIFERVVWVPGGNYMSFLYLFIKCLYMANAVGQLYMLNSFLGYKYSLYGLEVLNNISTNSEVFQSKRFPKYAYCTPTIRVLNNNHKYIVQCALPMNMLYEMIFLIIWFWLVIVMVTTASSLLKWLALTFVRHLQCSYVLEMLRQSGQLQQRFGSCSSSSEEYQKEQVEVDQFVSSFLRRDGCFILMMIDENAGSWVTSKVMGELWLKYLEKKSIRKKIIPEKCLELLKGISDEGIELDNTACPSKNSSLEEVCLKMA</sequence>
<dbReference type="Pfam" id="PF00876">
    <property type="entry name" value="Innexin"/>
    <property type="match status" value="1"/>
</dbReference>
<dbReference type="PROSITE" id="PS51013">
    <property type="entry name" value="PANNEXIN"/>
    <property type="match status" value="1"/>
</dbReference>
<feature type="transmembrane region" description="Helical" evidence="9">
    <location>
        <begin position="276"/>
        <end position="300"/>
    </location>
</feature>
<dbReference type="Proteomes" id="UP000015101">
    <property type="component" value="Unassembled WGS sequence"/>
</dbReference>
<keyword evidence="12" id="KW-1185">Reference proteome</keyword>
<dbReference type="EMBL" id="KB097542">
    <property type="protein sequence ID" value="ESN95151.1"/>
    <property type="molecule type" value="Genomic_DNA"/>
</dbReference>
<dbReference type="STRING" id="6412.T1FF42"/>
<dbReference type="CTD" id="20207441"/>
<evidence type="ECO:0000313" key="10">
    <source>
        <dbReference type="EMBL" id="ESN95151.1"/>
    </source>
</evidence>
<dbReference type="GeneID" id="20207441"/>
<dbReference type="EMBL" id="AMQM01006954">
    <property type="status" value="NOT_ANNOTATED_CDS"/>
    <property type="molecule type" value="Genomic_DNA"/>
</dbReference>
<dbReference type="KEGG" id="hro:HELRODRAFT_179748"/>
<dbReference type="PANTHER" id="PTHR11893:SF36">
    <property type="entry name" value="INNEXIN-5"/>
    <property type="match status" value="1"/>
</dbReference>
<comment type="caution">
    <text evidence="9">Lacks conserved residue(s) required for the propagation of feature annotation.</text>
</comment>
<dbReference type="InterPro" id="IPR000990">
    <property type="entry name" value="Innexin"/>
</dbReference>
<dbReference type="PRINTS" id="PR01262">
    <property type="entry name" value="INNEXIN"/>
</dbReference>
<dbReference type="HOGENOM" id="CLU_035763_0_1_1"/>
<evidence type="ECO:0000256" key="7">
    <source>
        <dbReference type="ARBA" id="ARBA00023136"/>
    </source>
</evidence>
<keyword evidence="2 9" id="KW-0813">Transport</keyword>
<dbReference type="EnsemblMetazoa" id="HelroT179748">
    <property type="protein sequence ID" value="HelroP179748"/>
    <property type="gene ID" value="HelroG179748"/>
</dbReference>
<reference evidence="10 12" key="2">
    <citation type="journal article" date="2013" name="Nature">
        <title>Insights into bilaterian evolution from three spiralian genomes.</title>
        <authorList>
            <person name="Simakov O."/>
            <person name="Marletaz F."/>
            <person name="Cho S.J."/>
            <person name="Edsinger-Gonzales E."/>
            <person name="Havlak P."/>
            <person name="Hellsten U."/>
            <person name="Kuo D.H."/>
            <person name="Larsson T."/>
            <person name="Lv J."/>
            <person name="Arendt D."/>
            <person name="Savage R."/>
            <person name="Osoegawa K."/>
            <person name="de Jong P."/>
            <person name="Grimwood J."/>
            <person name="Chapman J.A."/>
            <person name="Shapiro H."/>
            <person name="Aerts A."/>
            <person name="Otillar R.P."/>
            <person name="Terry A.Y."/>
            <person name="Boore J.L."/>
            <person name="Grigoriev I.V."/>
            <person name="Lindberg D.R."/>
            <person name="Seaver E.C."/>
            <person name="Weisblat D.A."/>
            <person name="Putnam N.H."/>
            <person name="Rokhsar D.S."/>
        </authorList>
    </citation>
    <scope>NUCLEOTIDE SEQUENCE</scope>
</reference>
<evidence type="ECO:0000256" key="8">
    <source>
        <dbReference type="ARBA" id="ARBA00023303"/>
    </source>
</evidence>
<accession>T1FF42</accession>
<comment type="function">
    <text evidence="9">Structural component of the gap junctions.</text>
</comment>
<gene>
    <name evidence="11" type="primary">20207441</name>
    <name evidence="9" type="synonym">inx</name>
    <name evidence="10" type="ORF">HELRODRAFT_179748</name>
</gene>
<feature type="transmembrane region" description="Helical" evidence="9">
    <location>
        <begin position="191"/>
        <end position="211"/>
    </location>
</feature>
<reference evidence="12" key="1">
    <citation type="submission" date="2012-12" db="EMBL/GenBank/DDBJ databases">
        <authorList>
            <person name="Hellsten U."/>
            <person name="Grimwood J."/>
            <person name="Chapman J.A."/>
            <person name="Shapiro H."/>
            <person name="Aerts A."/>
            <person name="Otillar R.P."/>
            <person name="Terry A.Y."/>
            <person name="Boore J.L."/>
            <person name="Simakov O."/>
            <person name="Marletaz F."/>
            <person name="Cho S.-J."/>
            <person name="Edsinger-Gonzales E."/>
            <person name="Havlak P."/>
            <person name="Kuo D.-H."/>
            <person name="Larsson T."/>
            <person name="Lv J."/>
            <person name="Arendt D."/>
            <person name="Savage R."/>
            <person name="Osoegawa K."/>
            <person name="de Jong P."/>
            <person name="Lindberg D.R."/>
            <person name="Seaver E.C."/>
            <person name="Weisblat D.A."/>
            <person name="Putnam N.H."/>
            <person name="Grigoriev I.V."/>
            <person name="Rokhsar D.S."/>
        </authorList>
    </citation>
    <scope>NUCLEOTIDE SEQUENCE</scope>
</reference>
<evidence type="ECO:0000256" key="4">
    <source>
        <dbReference type="ARBA" id="ARBA00022692"/>
    </source>
</evidence>
<dbReference type="PANTHER" id="PTHR11893">
    <property type="entry name" value="INNEXIN"/>
    <property type="match status" value="1"/>
</dbReference>
<reference evidence="11" key="3">
    <citation type="submission" date="2015-06" db="UniProtKB">
        <authorList>
            <consortium name="EnsemblMetazoa"/>
        </authorList>
    </citation>
    <scope>IDENTIFICATION</scope>
</reference>
<keyword evidence="3" id="KW-1003">Cell membrane</keyword>
<protein>
    <recommendedName>
        <fullName evidence="9">Innexin</fullName>
    </recommendedName>
</protein>
<evidence type="ECO:0000313" key="11">
    <source>
        <dbReference type="EnsemblMetazoa" id="HelroP179748"/>
    </source>
</evidence>
<dbReference type="RefSeq" id="XP_009026799.1">
    <property type="nucleotide sequence ID" value="XM_009028551.1"/>
</dbReference>
<evidence type="ECO:0000256" key="3">
    <source>
        <dbReference type="ARBA" id="ARBA00022475"/>
    </source>
</evidence>
<comment type="similarity">
    <text evidence="9">Belongs to the pannexin family.</text>
</comment>
<dbReference type="GO" id="GO:0005921">
    <property type="term" value="C:gap junction"/>
    <property type="evidence" value="ECO:0007669"/>
    <property type="project" value="UniProtKB-UniRule"/>
</dbReference>